<dbReference type="SUPFAM" id="SSF53474">
    <property type="entry name" value="alpha/beta-Hydrolases"/>
    <property type="match status" value="1"/>
</dbReference>
<protein>
    <submittedName>
        <fullName evidence="3">Alpha/beta hydrolase family protein</fullName>
    </submittedName>
</protein>
<dbReference type="AlphaFoldDB" id="A0A1I6SIS0"/>
<dbReference type="InterPro" id="IPR022742">
    <property type="entry name" value="Hydrolase_4"/>
</dbReference>
<dbReference type="PANTHER" id="PTHR22946:SF9">
    <property type="entry name" value="POLYKETIDE TRANSFERASE AF380"/>
    <property type="match status" value="1"/>
</dbReference>
<evidence type="ECO:0000259" key="2">
    <source>
        <dbReference type="Pfam" id="PF12146"/>
    </source>
</evidence>
<keyword evidence="4" id="KW-1185">Reference proteome</keyword>
<proteinExistence type="predicted"/>
<evidence type="ECO:0000256" key="1">
    <source>
        <dbReference type="ARBA" id="ARBA00022801"/>
    </source>
</evidence>
<dbReference type="Pfam" id="PF12146">
    <property type="entry name" value="Hydrolase_4"/>
    <property type="match status" value="1"/>
</dbReference>
<evidence type="ECO:0000313" key="4">
    <source>
        <dbReference type="Proteomes" id="UP000198660"/>
    </source>
</evidence>
<sequence>MEHQPFQLNLENDRVIRGDIRTPSTEGTHTTLILCHGFKGFKDWGFFPHVAETLANAGFAVVSFNFSLNGVGEDSTTFGELEKFAQNTFSHEQEDLRHVMEWIVGKENPLASKMDTKQMGIIGHSRGGASSLLFAFDEPRIQAVALWNSIAHPDYLPEPFKQALRENGRAYIPNARTKQQMPIDLTFFQDLEANKERFNIPDRLSHYHKPLLIVHGEQDTSVPMEAAQQLNSASDHATLHTIPGADHTFGAVHPFQEENPYLREALEKTLQFFRNNFR</sequence>
<dbReference type="GO" id="GO:0052689">
    <property type="term" value="F:carboxylic ester hydrolase activity"/>
    <property type="evidence" value="ECO:0007669"/>
    <property type="project" value="UniProtKB-ARBA"/>
</dbReference>
<organism evidence="3 4">
    <name type="scientific">Marininema halotolerans</name>
    <dbReference type="NCBI Taxonomy" id="1155944"/>
    <lineage>
        <taxon>Bacteria</taxon>
        <taxon>Bacillati</taxon>
        <taxon>Bacillota</taxon>
        <taxon>Bacilli</taxon>
        <taxon>Bacillales</taxon>
        <taxon>Thermoactinomycetaceae</taxon>
        <taxon>Marininema</taxon>
    </lineage>
</organism>
<gene>
    <name evidence="3" type="ORF">SAMN05444972_107117</name>
</gene>
<dbReference type="Gene3D" id="3.40.50.1820">
    <property type="entry name" value="alpha/beta hydrolase"/>
    <property type="match status" value="1"/>
</dbReference>
<dbReference type="OrthoDB" id="9808543at2"/>
<feature type="domain" description="Serine aminopeptidase S33" evidence="2">
    <location>
        <begin position="30"/>
        <end position="182"/>
    </location>
</feature>
<dbReference type="RefSeq" id="WP_091837284.1">
    <property type="nucleotide sequence ID" value="NZ_FPAA01000007.1"/>
</dbReference>
<dbReference type="PANTHER" id="PTHR22946">
    <property type="entry name" value="DIENELACTONE HYDROLASE DOMAIN-CONTAINING PROTEIN-RELATED"/>
    <property type="match status" value="1"/>
</dbReference>
<evidence type="ECO:0000313" key="3">
    <source>
        <dbReference type="EMBL" id="SFS76750.1"/>
    </source>
</evidence>
<reference evidence="4" key="1">
    <citation type="submission" date="2016-10" db="EMBL/GenBank/DDBJ databases">
        <authorList>
            <person name="Varghese N."/>
            <person name="Submissions S."/>
        </authorList>
    </citation>
    <scope>NUCLEOTIDE SEQUENCE [LARGE SCALE GENOMIC DNA]</scope>
    <source>
        <strain evidence="4">DSM 45789</strain>
    </source>
</reference>
<dbReference type="EMBL" id="FPAA01000007">
    <property type="protein sequence ID" value="SFS76750.1"/>
    <property type="molecule type" value="Genomic_DNA"/>
</dbReference>
<keyword evidence="1 3" id="KW-0378">Hydrolase</keyword>
<dbReference type="InterPro" id="IPR050261">
    <property type="entry name" value="FrsA_esterase"/>
</dbReference>
<dbReference type="InterPro" id="IPR029058">
    <property type="entry name" value="AB_hydrolase_fold"/>
</dbReference>
<dbReference type="Proteomes" id="UP000198660">
    <property type="component" value="Unassembled WGS sequence"/>
</dbReference>
<name>A0A1I6SIS0_9BACL</name>
<accession>A0A1I6SIS0</accession>